<feature type="region of interest" description="Disordered" evidence="1">
    <location>
        <begin position="1"/>
        <end position="74"/>
    </location>
</feature>
<evidence type="ECO:0000256" key="1">
    <source>
        <dbReference type="SAM" id="MobiDB-lite"/>
    </source>
</evidence>
<comment type="caution">
    <text evidence="2">The sequence shown here is derived from an EMBL/GenBank/DDBJ whole genome shotgun (WGS) entry which is preliminary data.</text>
</comment>
<accession>A0AAE1CKK0</accession>
<feature type="region of interest" description="Disordered" evidence="1">
    <location>
        <begin position="368"/>
        <end position="390"/>
    </location>
</feature>
<reference evidence="2" key="1">
    <citation type="journal article" date="2023" name="G3 (Bethesda)">
        <title>A reference genome for the long-term kleptoplast-retaining sea slug Elysia crispata morphotype clarki.</title>
        <authorList>
            <person name="Eastman K.E."/>
            <person name="Pendleton A.L."/>
            <person name="Shaikh M.A."/>
            <person name="Suttiyut T."/>
            <person name="Ogas R."/>
            <person name="Tomko P."/>
            <person name="Gavelis G."/>
            <person name="Widhalm J.R."/>
            <person name="Wisecaver J.H."/>
        </authorList>
    </citation>
    <scope>NUCLEOTIDE SEQUENCE</scope>
    <source>
        <strain evidence="2">ECLA1</strain>
    </source>
</reference>
<evidence type="ECO:0000313" key="3">
    <source>
        <dbReference type="EMBL" id="KAK3757177.1"/>
    </source>
</evidence>
<evidence type="ECO:0000313" key="2">
    <source>
        <dbReference type="EMBL" id="KAK3703187.1"/>
    </source>
</evidence>
<dbReference type="EMBL" id="JAWDGP010007842">
    <property type="protein sequence ID" value="KAK3703187.1"/>
    <property type="molecule type" value="Genomic_DNA"/>
</dbReference>
<dbReference type="EMBL" id="JAWDGP010005406">
    <property type="protein sequence ID" value="KAK3757177.1"/>
    <property type="molecule type" value="Genomic_DNA"/>
</dbReference>
<feature type="compositionally biased region" description="Basic residues" evidence="1">
    <location>
        <begin position="58"/>
        <end position="67"/>
    </location>
</feature>
<feature type="region of interest" description="Disordered" evidence="1">
    <location>
        <begin position="437"/>
        <end position="472"/>
    </location>
</feature>
<feature type="compositionally biased region" description="Acidic residues" evidence="1">
    <location>
        <begin position="450"/>
        <end position="460"/>
    </location>
</feature>
<dbReference type="AlphaFoldDB" id="A0AAE1CKK0"/>
<organism evidence="2 4">
    <name type="scientific">Elysia crispata</name>
    <name type="common">lettuce slug</name>
    <dbReference type="NCBI Taxonomy" id="231223"/>
    <lineage>
        <taxon>Eukaryota</taxon>
        <taxon>Metazoa</taxon>
        <taxon>Spiralia</taxon>
        <taxon>Lophotrochozoa</taxon>
        <taxon>Mollusca</taxon>
        <taxon>Gastropoda</taxon>
        <taxon>Heterobranchia</taxon>
        <taxon>Euthyneura</taxon>
        <taxon>Panpulmonata</taxon>
        <taxon>Sacoglossa</taxon>
        <taxon>Placobranchoidea</taxon>
        <taxon>Plakobranchidae</taxon>
        <taxon>Elysia</taxon>
    </lineage>
</organism>
<dbReference type="Proteomes" id="UP001283361">
    <property type="component" value="Unassembled WGS sequence"/>
</dbReference>
<gene>
    <name evidence="2" type="ORF">RRG08_010315</name>
    <name evidence="3" type="ORF">RRG08_061462</name>
</gene>
<protein>
    <submittedName>
        <fullName evidence="2">Uncharacterized protein</fullName>
    </submittedName>
</protein>
<evidence type="ECO:0000313" key="4">
    <source>
        <dbReference type="Proteomes" id="UP001283361"/>
    </source>
</evidence>
<feature type="compositionally biased region" description="Polar residues" evidence="1">
    <location>
        <begin position="1"/>
        <end position="13"/>
    </location>
</feature>
<feature type="compositionally biased region" description="Low complexity" evidence="1">
    <location>
        <begin position="26"/>
        <end position="48"/>
    </location>
</feature>
<proteinExistence type="predicted"/>
<keyword evidence="4" id="KW-1185">Reference proteome</keyword>
<name>A0AAE1CKK0_9GAST</name>
<sequence>MTDNFITLAQTGSTTTVDMEEDMEVVETLSESGSDDTSSSSEGNVSSSEEPEMAPAATRKKAQKTKKLPATPMRASSMAEVTMAHAKLVEFAASGKAIAKLAMMARNGFLLYVEEKETMVRISQRTKYIFTNSTEGTKYWVNKKLVPNGRMKMRPNFRVDSARLSDMFLEQLKMLDTATVFVFAEMNDGSPVTSEAVLNPKHRCFFHLYFNFYNHSIRLKKEPDNQKSLKYEYGLKPVFPLNAMSFLHIDPKTDNVMEQSRTHSKYMDLCVRTGKRFTTYFLYTVGAPKPTDKCFFKRVGNVLHVTTEKAPGLLLHNIAVSKRIVKAMIVRCNGKRRDVDSLENFFKLEEMEDKRNMKVKKRALVAEEKSGEEADCHDQEYERKQDDHEDTDQFAYDYDDDDTPLFERRSTVSKTDFLTEIARDEESGDIKNQLFAPLKVCDPSDSKDGADDDEDDEEDNLPAILPDERKRKMICLEDSAPKEIKTFREQKSRHTKEFYDMKYRQNFKQSRDLSDNINN</sequence>
<feature type="compositionally biased region" description="Basic and acidic residues" evidence="1">
    <location>
        <begin position="368"/>
        <end position="387"/>
    </location>
</feature>